<dbReference type="InterPro" id="IPR000850">
    <property type="entry name" value="Adenylat/UMP-CMP_kin"/>
</dbReference>
<dbReference type="GO" id="GO:0005737">
    <property type="term" value="C:cytoplasm"/>
    <property type="evidence" value="ECO:0007669"/>
    <property type="project" value="UniProtKB-SubCell"/>
</dbReference>
<dbReference type="STRING" id="149040.A0A194XQR7"/>
<dbReference type="GO" id="GO:0006207">
    <property type="term" value="P:'de novo' pyrimidine nucleobase biosynthetic process"/>
    <property type="evidence" value="ECO:0007669"/>
    <property type="project" value="InterPro"/>
</dbReference>
<evidence type="ECO:0000313" key="12">
    <source>
        <dbReference type="EMBL" id="KUJ22516.1"/>
    </source>
</evidence>
<dbReference type="Gene3D" id="3.40.50.300">
    <property type="entry name" value="P-loop containing nucleotide triphosphate hydrolases"/>
    <property type="match status" value="1"/>
</dbReference>
<dbReference type="InParanoid" id="A0A194XQR7"/>
<dbReference type="Pfam" id="PF00406">
    <property type="entry name" value="ADK"/>
    <property type="match status" value="1"/>
</dbReference>
<comment type="domain">
    <text evidence="9">Consists of three domains, a large central CORE domain and two small peripheral domains, NMPbind and LID, which undergo movements during catalysis. The LID domain closes over the site of phosphoryl transfer upon ATP binding. Assembling and dissambling the active center during each catalytic cycle provides an effective means to prevent ATP hydrolysis.</text>
</comment>
<evidence type="ECO:0000256" key="6">
    <source>
        <dbReference type="ARBA" id="ARBA00022975"/>
    </source>
</evidence>
<evidence type="ECO:0000256" key="2">
    <source>
        <dbReference type="ARBA" id="ARBA00022679"/>
    </source>
</evidence>
<evidence type="ECO:0000256" key="7">
    <source>
        <dbReference type="ARBA" id="ARBA00023242"/>
    </source>
</evidence>
<feature type="binding site" evidence="9">
    <location>
        <position position="286"/>
    </location>
    <ligand>
        <name>ATP</name>
        <dbReference type="ChEBI" id="CHEBI:30616"/>
    </ligand>
</feature>
<proteinExistence type="inferred from homology"/>
<feature type="binding site" evidence="9">
    <location>
        <position position="241"/>
    </location>
    <ligand>
        <name>ATP</name>
        <dbReference type="ChEBI" id="CHEBI:30616"/>
    </ligand>
</feature>
<feature type="transmembrane region" description="Helical" evidence="11">
    <location>
        <begin position="66"/>
        <end position="84"/>
    </location>
</feature>
<dbReference type="CDD" id="cd01428">
    <property type="entry name" value="ADK"/>
    <property type="match status" value="1"/>
</dbReference>
<name>A0A194XQR7_MOLSC</name>
<dbReference type="GO" id="GO:0005634">
    <property type="term" value="C:nucleus"/>
    <property type="evidence" value="ECO:0007669"/>
    <property type="project" value="UniProtKB-SubCell"/>
</dbReference>
<evidence type="ECO:0000256" key="11">
    <source>
        <dbReference type="SAM" id="Phobius"/>
    </source>
</evidence>
<gene>
    <name evidence="12" type="ORF">LY89DRAFT_680658</name>
</gene>
<evidence type="ECO:0000313" key="13">
    <source>
        <dbReference type="Proteomes" id="UP000070700"/>
    </source>
</evidence>
<evidence type="ECO:0000256" key="5">
    <source>
        <dbReference type="ARBA" id="ARBA00022840"/>
    </source>
</evidence>
<dbReference type="HAMAP" id="MF_03172">
    <property type="entry name" value="Adenylate_kinase_UMP_CMP_kin"/>
    <property type="match status" value="1"/>
</dbReference>
<feature type="binding site" evidence="9">
    <location>
        <begin position="170"/>
        <end position="172"/>
    </location>
    <ligand>
        <name>a ribonucleoside 5'-phosphate</name>
        <dbReference type="ChEBI" id="CHEBI:58043"/>
    </ligand>
</feature>
<keyword evidence="11" id="KW-0472">Membrane</keyword>
<dbReference type="FunCoup" id="A0A194XQR7">
    <property type="interactions" value="702"/>
</dbReference>
<dbReference type="AlphaFoldDB" id="A0A194XQR7"/>
<feature type="binding site" evidence="9">
    <location>
        <position position="148"/>
    </location>
    <ligand>
        <name>a ribonucleoside 5'-phosphate</name>
        <dbReference type="ChEBI" id="CHEBI:58043"/>
    </ligand>
</feature>
<keyword evidence="1 9" id="KW-0963">Cytoplasm</keyword>
<evidence type="ECO:0000256" key="9">
    <source>
        <dbReference type="HAMAP-Rule" id="MF_03172"/>
    </source>
</evidence>
<evidence type="ECO:0000256" key="1">
    <source>
        <dbReference type="ARBA" id="ARBA00022490"/>
    </source>
</evidence>
<feature type="region of interest" description="LID" evidence="9">
    <location>
        <begin position="240"/>
        <end position="250"/>
    </location>
</feature>
<feature type="region of interest" description="Disordered" evidence="10">
    <location>
        <begin position="26"/>
        <end position="58"/>
    </location>
</feature>
<keyword evidence="7 9" id="KW-0539">Nucleus</keyword>
<feature type="binding site" evidence="9">
    <location>
        <begin position="203"/>
        <end position="206"/>
    </location>
    <ligand>
        <name>a ribonucleoside 5'-phosphate</name>
        <dbReference type="ChEBI" id="CHEBI:58043"/>
    </ligand>
</feature>
<keyword evidence="5 9" id="KW-0067">ATP-binding</keyword>
<dbReference type="HAMAP" id="MF_00235">
    <property type="entry name" value="Adenylate_kinase_Adk"/>
    <property type="match status" value="1"/>
</dbReference>
<dbReference type="GO" id="GO:0006221">
    <property type="term" value="P:pyrimidine nucleotide biosynthetic process"/>
    <property type="evidence" value="ECO:0007669"/>
    <property type="project" value="UniProtKB-UniRule"/>
</dbReference>
<comment type="similarity">
    <text evidence="9">Belongs to the adenylate kinase family. UMP-CMP kinase subfamily.</text>
</comment>
<accession>A0A194XQR7</accession>
<keyword evidence="3 9" id="KW-0547">Nucleotide-binding</keyword>
<protein>
    <recommendedName>
        <fullName evidence="9">Uridylate kinase</fullName>
        <shortName evidence="9">UK</shortName>
        <ecNumber evidence="9">2.7.4.14</ecNumber>
    </recommendedName>
    <alternativeName>
        <fullName evidence="9">ATP:UMP phosphotransferase</fullName>
    </alternativeName>
    <alternativeName>
        <fullName evidence="9">Deoxycytidylate kinase</fullName>
        <shortName evidence="9">CK</shortName>
        <shortName evidence="9">dCMP kinase</shortName>
    </alternativeName>
    <alternativeName>
        <fullName evidence="9">Uridine monophosphate kinase</fullName>
        <shortName evidence="9">UMP kinase</shortName>
        <shortName evidence="9">UMPK</shortName>
    </alternativeName>
</protein>
<keyword evidence="13" id="KW-1185">Reference proteome</keyword>
<reference evidence="12 13" key="1">
    <citation type="submission" date="2015-10" db="EMBL/GenBank/DDBJ databases">
        <title>Full genome of DAOMC 229536 Phialocephala scopiformis, a fungal endophyte of spruce producing the potent anti-insectan compound rugulosin.</title>
        <authorList>
            <consortium name="DOE Joint Genome Institute"/>
            <person name="Walker A.K."/>
            <person name="Frasz S.L."/>
            <person name="Seifert K.A."/>
            <person name="Miller J.D."/>
            <person name="Mondo S.J."/>
            <person name="Labutti K."/>
            <person name="Lipzen A."/>
            <person name="Dockter R."/>
            <person name="Kennedy M."/>
            <person name="Grigoriev I.V."/>
            <person name="Spatafora J.W."/>
        </authorList>
    </citation>
    <scope>NUCLEOTIDE SEQUENCE [LARGE SCALE GENOMIC DNA]</scope>
    <source>
        <strain evidence="12 13">CBS 120377</strain>
    </source>
</reference>
<dbReference type="Proteomes" id="UP000070700">
    <property type="component" value="Unassembled WGS sequence"/>
</dbReference>
<dbReference type="PROSITE" id="PS00113">
    <property type="entry name" value="ADENYLATE_KINASE"/>
    <property type="match status" value="1"/>
</dbReference>
<dbReference type="EMBL" id="KQ947406">
    <property type="protein sequence ID" value="KUJ22516.1"/>
    <property type="molecule type" value="Genomic_DNA"/>
</dbReference>
<dbReference type="KEGG" id="psco:LY89DRAFT_680658"/>
<evidence type="ECO:0000256" key="8">
    <source>
        <dbReference type="ARBA" id="ARBA00048116"/>
    </source>
</evidence>
<dbReference type="RefSeq" id="XP_018076871.1">
    <property type="nucleotide sequence ID" value="XM_018214119.1"/>
</dbReference>
<feature type="binding site" evidence="9">
    <location>
        <position position="258"/>
    </location>
    <ligand>
        <name>a ribonucleoside 5'-phosphate</name>
        <dbReference type="ChEBI" id="CHEBI:58043"/>
    </ligand>
</feature>
<comment type="subunit">
    <text evidence="9">Monomer.</text>
</comment>
<dbReference type="GO" id="GO:0005524">
    <property type="term" value="F:ATP binding"/>
    <property type="evidence" value="ECO:0007669"/>
    <property type="project" value="UniProtKB-KW"/>
</dbReference>
<dbReference type="InterPro" id="IPR006266">
    <property type="entry name" value="UMP_CMP_kinase"/>
</dbReference>
<keyword evidence="2 9" id="KW-0808">Transferase</keyword>
<evidence type="ECO:0000256" key="4">
    <source>
        <dbReference type="ARBA" id="ARBA00022777"/>
    </source>
</evidence>
<keyword evidence="4 9" id="KW-0418">Kinase</keyword>
<sequence>MTQSAAAMASTLPRFLPRRLCQSSPLPRFSQSIPRKSPPLRNLNLSTRRGYASGPNRTPGNNPLKIWPFVAIVLAGSGAYVLMVRSRVDMAPATGQIAAPKKDTPTFSPSKVTVIFVLGGPGAGKGTQCANLVRDYKFTHLSAGDLLRAEQDREGSEFGDLIKSYIKDGKIVPMEVTVQLLENAMTDVVSKDKDGKGKFLVDGFPRKMDQALKFDETVCPSKFVLFYDCPEEEMQKRLLNRGKTSGRSDDNEESIKKRFKTFVETSMPVVDYFDGEGRVVKVVATKSPDEVYKETKEKIEQRLGKNF</sequence>
<dbReference type="NCBIfam" id="TIGR01359">
    <property type="entry name" value="UMP_CMP_kin_fam"/>
    <property type="match status" value="1"/>
</dbReference>
<dbReference type="FunFam" id="3.40.50.300:FF:000315">
    <property type="entry name" value="Adenylate kinase 1"/>
    <property type="match status" value="1"/>
</dbReference>
<feature type="binding site" evidence="9">
    <location>
        <position position="210"/>
    </location>
    <ligand>
        <name>a ribonucleoside 5'-phosphate</name>
        <dbReference type="ChEBI" id="CHEBI:58043"/>
    </ligand>
</feature>
<dbReference type="PANTHER" id="PTHR23359">
    <property type="entry name" value="NUCLEOTIDE KINASE"/>
    <property type="match status" value="1"/>
</dbReference>
<dbReference type="GO" id="GO:0033862">
    <property type="term" value="F:UMP kinase activity"/>
    <property type="evidence" value="ECO:0007669"/>
    <property type="project" value="RHEA"/>
</dbReference>
<dbReference type="EC" id="2.7.4.14" evidence="9"/>
<keyword evidence="11" id="KW-1133">Transmembrane helix</keyword>
<evidence type="ECO:0000256" key="10">
    <source>
        <dbReference type="SAM" id="MobiDB-lite"/>
    </source>
</evidence>
<comment type="cofactor">
    <cofactor evidence="9">
        <name>Mg(2+)</name>
        <dbReference type="ChEBI" id="CHEBI:18420"/>
    </cofactor>
    <text evidence="9">Binds 1 Mg(2+) ion per monomer.</text>
</comment>
<dbReference type="InterPro" id="IPR033690">
    <property type="entry name" value="Adenylat_kinase_CS"/>
</dbReference>
<comment type="function">
    <text evidence="9">Catalyzes the phosphorylation of pyrimidine nucleoside monophosphates at the expense of ATP. Plays an important role in de novo pyrimidine nucleotide biosynthesis. Has preference for UMP and dUMP as phosphate acceptors, but can also use CMP, dCMP and AMP.</text>
</comment>
<comment type="subcellular location">
    <subcellularLocation>
        <location evidence="9">Cytoplasm</location>
    </subcellularLocation>
    <subcellularLocation>
        <location evidence="9">Nucleus</location>
    </subcellularLocation>
    <text evidence="9">Predominantly cytoplasmic.</text>
</comment>
<keyword evidence="6 9" id="KW-0665">Pyrimidine biosynthesis</keyword>
<feature type="binding site" evidence="9">
    <location>
        <position position="247"/>
    </location>
    <ligand>
        <name>a ribonucleoside 5'-phosphate</name>
        <dbReference type="ChEBI" id="CHEBI:58043"/>
    </ligand>
</feature>
<feature type="binding site" evidence="9">
    <location>
        <begin position="122"/>
        <end position="127"/>
    </location>
    <ligand>
        <name>ATP</name>
        <dbReference type="ChEBI" id="CHEBI:30616"/>
    </ligand>
</feature>
<dbReference type="SUPFAM" id="SSF52540">
    <property type="entry name" value="P-loop containing nucleoside triphosphate hydrolases"/>
    <property type="match status" value="1"/>
</dbReference>
<dbReference type="OrthoDB" id="442176at2759"/>
<evidence type="ECO:0000256" key="3">
    <source>
        <dbReference type="ARBA" id="ARBA00022741"/>
    </source>
</evidence>
<feature type="region of interest" description="NMPbind" evidence="9">
    <location>
        <begin position="142"/>
        <end position="172"/>
    </location>
</feature>
<comment type="catalytic activity">
    <reaction evidence="8 9">
        <text>UMP + ATP = UDP + ADP</text>
        <dbReference type="Rhea" id="RHEA:24400"/>
        <dbReference type="ChEBI" id="CHEBI:30616"/>
        <dbReference type="ChEBI" id="CHEBI:57865"/>
        <dbReference type="ChEBI" id="CHEBI:58223"/>
        <dbReference type="ChEBI" id="CHEBI:456216"/>
        <dbReference type="EC" id="2.7.4.14"/>
    </reaction>
</comment>
<dbReference type="GeneID" id="28823845"/>
<keyword evidence="11" id="KW-0812">Transmembrane</keyword>
<organism evidence="12 13">
    <name type="scientific">Mollisia scopiformis</name>
    <name type="common">Conifer needle endophyte fungus</name>
    <name type="synonym">Phialocephala scopiformis</name>
    <dbReference type="NCBI Taxonomy" id="149040"/>
    <lineage>
        <taxon>Eukaryota</taxon>
        <taxon>Fungi</taxon>
        <taxon>Dikarya</taxon>
        <taxon>Ascomycota</taxon>
        <taxon>Pezizomycotina</taxon>
        <taxon>Leotiomycetes</taxon>
        <taxon>Helotiales</taxon>
        <taxon>Mollisiaceae</taxon>
        <taxon>Mollisia</taxon>
    </lineage>
</organism>
<dbReference type="PRINTS" id="PR00094">
    <property type="entry name" value="ADENYLTKNASE"/>
</dbReference>
<dbReference type="InterPro" id="IPR027417">
    <property type="entry name" value="P-loop_NTPase"/>
</dbReference>